<dbReference type="OrthoDB" id="10404676at2759"/>
<proteinExistence type="predicted"/>
<dbReference type="AlphaFoldDB" id="A0A284S533"/>
<name>A0A284S533_ARMOS</name>
<sequence length="96" mass="10277">MSTGYGADQGDEMPAWATAMERRLTKQMVEITEDLKNDLASINDGLASHLTSIEGRLTSIDGQLNSGPLNGTTSRLIRIETNAARTINFSCGDGTC</sequence>
<reference evidence="2" key="1">
    <citation type="journal article" date="2017" name="Nat. Ecol. Evol.">
        <title>Genome expansion and lineage-specific genetic innovations in the forest pathogenic fungi Armillaria.</title>
        <authorList>
            <person name="Sipos G."/>
            <person name="Prasanna A.N."/>
            <person name="Walter M.C."/>
            <person name="O'Connor E."/>
            <person name="Balint B."/>
            <person name="Krizsan K."/>
            <person name="Kiss B."/>
            <person name="Hess J."/>
            <person name="Varga T."/>
            <person name="Slot J."/>
            <person name="Riley R."/>
            <person name="Boka B."/>
            <person name="Rigling D."/>
            <person name="Barry K."/>
            <person name="Lee J."/>
            <person name="Mihaltcheva S."/>
            <person name="LaButti K."/>
            <person name="Lipzen A."/>
            <person name="Waldron R."/>
            <person name="Moloney N.M."/>
            <person name="Sperisen C."/>
            <person name="Kredics L."/>
            <person name="Vagvoelgyi C."/>
            <person name="Patrignani A."/>
            <person name="Fitzpatrick D."/>
            <person name="Nagy I."/>
            <person name="Doyle S."/>
            <person name="Anderson J.B."/>
            <person name="Grigoriev I.V."/>
            <person name="Gueldener U."/>
            <person name="Muensterkoetter M."/>
            <person name="Nagy L.G."/>
        </authorList>
    </citation>
    <scope>NUCLEOTIDE SEQUENCE [LARGE SCALE GENOMIC DNA]</scope>
    <source>
        <strain evidence="2">C18/9</strain>
    </source>
</reference>
<protein>
    <submittedName>
        <fullName evidence="1">Uncharacterized protein</fullName>
    </submittedName>
</protein>
<dbReference type="EMBL" id="FUEG01000033">
    <property type="protein sequence ID" value="SJL16097.1"/>
    <property type="molecule type" value="Genomic_DNA"/>
</dbReference>
<organism evidence="1 2">
    <name type="scientific">Armillaria ostoyae</name>
    <name type="common">Armillaria root rot fungus</name>
    <dbReference type="NCBI Taxonomy" id="47428"/>
    <lineage>
        <taxon>Eukaryota</taxon>
        <taxon>Fungi</taxon>
        <taxon>Dikarya</taxon>
        <taxon>Basidiomycota</taxon>
        <taxon>Agaricomycotina</taxon>
        <taxon>Agaricomycetes</taxon>
        <taxon>Agaricomycetidae</taxon>
        <taxon>Agaricales</taxon>
        <taxon>Marasmiineae</taxon>
        <taxon>Physalacriaceae</taxon>
        <taxon>Armillaria</taxon>
    </lineage>
</organism>
<keyword evidence="2" id="KW-1185">Reference proteome</keyword>
<accession>A0A284S533</accession>
<gene>
    <name evidence="1" type="ORF">ARMOST_19615</name>
</gene>
<evidence type="ECO:0000313" key="1">
    <source>
        <dbReference type="EMBL" id="SJL16097.1"/>
    </source>
</evidence>
<evidence type="ECO:0000313" key="2">
    <source>
        <dbReference type="Proteomes" id="UP000219338"/>
    </source>
</evidence>
<dbReference type="Proteomes" id="UP000219338">
    <property type="component" value="Unassembled WGS sequence"/>
</dbReference>